<evidence type="ECO:0000256" key="4">
    <source>
        <dbReference type="ARBA" id="ARBA00023186"/>
    </source>
</evidence>
<evidence type="ECO:0000256" key="6">
    <source>
        <dbReference type="ARBA" id="ARBA00093785"/>
    </source>
</evidence>
<evidence type="ECO:0000256" key="1">
    <source>
        <dbReference type="ARBA" id="ARBA00004514"/>
    </source>
</evidence>
<gene>
    <name evidence="8" type="ORF">ACFQPF_15260</name>
</gene>
<dbReference type="Pfam" id="PF05400">
    <property type="entry name" value="FliT"/>
    <property type="match status" value="1"/>
</dbReference>
<evidence type="ECO:0000256" key="3">
    <source>
        <dbReference type="ARBA" id="ARBA00022795"/>
    </source>
</evidence>
<keyword evidence="3" id="KW-1005">Bacterial flagellum biogenesis</keyword>
<keyword evidence="9" id="KW-1185">Reference proteome</keyword>
<comment type="similarity">
    <text evidence="6">Belongs to the bacillales FliT family.</text>
</comment>
<evidence type="ECO:0000313" key="9">
    <source>
        <dbReference type="Proteomes" id="UP001596549"/>
    </source>
</evidence>
<keyword evidence="2" id="KW-0963">Cytoplasm</keyword>
<evidence type="ECO:0000256" key="5">
    <source>
        <dbReference type="ARBA" id="ARBA00093765"/>
    </source>
</evidence>
<keyword evidence="4" id="KW-0143">Chaperone</keyword>
<dbReference type="Proteomes" id="UP001596549">
    <property type="component" value="Unassembled WGS sequence"/>
</dbReference>
<comment type="caution">
    <text evidence="8">The sequence shown here is derived from an EMBL/GenBank/DDBJ whole genome shotgun (WGS) entry which is preliminary data.</text>
</comment>
<protein>
    <recommendedName>
        <fullName evidence="7">Flagellar protein FliT</fullName>
    </recommendedName>
</protein>
<organism evidence="8 9">
    <name type="scientific">Fictibacillus iocasae</name>
    <dbReference type="NCBI Taxonomy" id="2715437"/>
    <lineage>
        <taxon>Bacteria</taxon>
        <taxon>Bacillati</taxon>
        <taxon>Bacillota</taxon>
        <taxon>Bacilli</taxon>
        <taxon>Bacillales</taxon>
        <taxon>Fictibacillaceae</taxon>
        <taxon>Fictibacillus</taxon>
    </lineage>
</organism>
<dbReference type="InterPro" id="IPR008622">
    <property type="entry name" value="FliT"/>
</dbReference>
<evidence type="ECO:0000313" key="8">
    <source>
        <dbReference type="EMBL" id="MFC7372997.1"/>
    </source>
</evidence>
<evidence type="ECO:0000256" key="7">
    <source>
        <dbReference type="ARBA" id="ARBA00093797"/>
    </source>
</evidence>
<sequence>MSMVNILLQVTEKIHAHVTSGLPEEDGREEYIETLNELIVNRQLVIEQLPDLYTEEELKMGMTILHLNEVIDPLLEKHLNSIRNSLSLLNKKKQKSSQYANPYQAVSGDGMFFDKKK</sequence>
<dbReference type="EMBL" id="JBHTCP010000049">
    <property type="protein sequence ID" value="MFC7372997.1"/>
    <property type="molecule type" value="Genomic_DNA"/>
</dbReference>
<reference evidence="9" key="1">
    <citation type="journal article" date="2019" name="Int. J. Syst. Evol. Microbiol.">
        <title>The Global Catalogue of Microorganisms (GCM) 10K type strain sequencing project: providing services to taxonomists for standard genome sequencing and annotation.</title>
        <authorList>
            <consortium name="The Broad Institute Genomics Platform"/>
            <consortium name="The Broad Institute Genome Sequencing Center for Infectious Disease"/>
            <person name="Wu L."/>
            <person name="Ma J."/>
        </authorList>
    </citation>
    <scope>NUCLEOTIDE SEQUENCE [LARGE SCALE GENOMIC DNA]</scope>
    <source>
        <strain evidence="9">NBRC 106396</strain>
    </source>
</reference>
<accession>A0ABW2NUF6</accession>
<comment type="function">
    <text evidence="5">May act as an export chaperone for the filament capping protein FliD.</text>
</comment>
<name>A0ABW2NUF6_9BACL</name>
<comment type="subcellular location">
    <subcellularLocation>
        <location evidence="1">Cytoplasm</location>
        <location evidence="1">Cytosol</location>
    </subcellularLocation>
</comment>
<proteinExistence type="inferred from homology"/>
<dbReference type="RefSeq" id="WP_379750563.1">
    <property type="nucleotide sequence ID" value="NZ_JBHTCP010000049.1"/>
</dbReference>
<evidence type="ECO:0000256" key="2">
    <source>
        <dbReference type="ARBA" id="ARBA00022490"/>
    </source>
</evidence>